<accession>A0ABR1IVQ8</accession>
<gene>
    <name evidence="1" type="ORF">VKT23_016227</name>
</gene>
<proteinExistence type="predicted"/>
<keyword evidence="2" id="KW-1185">Reference proteome</keyword>
<evidence type="ECO:0000313" key="1">
    <source>
        <dbReference type="EMBL" id="KAK7442256.1"/>
    </source>
</evidence>
<comment type="caution">
    <text evidence="1">The sequence shown here is derived from an EMBL/GenBank/DDBJ whole genome shotgun (WGS) entry which is preliminary data.</text>
</comment>
<evidence type="ECO:0000313" key="2">
    <source>
        <dbReference type="Proteomes" id="UP001498398"/>
    </source>
</evidence>
<dbReference type="EMBL" id="JBANRG010000059">
    <property type="protein sequence ID" value="KAK7442256.1"/>
    <property type="molecule type" value="Genomic_DNA"/>
</dbReference>
<protein>
    <submittedName>
        <fullName evidence="1">Uncharacterized protein</fullName>
    </submittedName>
</protein>
<name>A0ABR1IVQ8_9AGAR</name>
<sequence>MGMNQNQIPVTATSSFKGVRTRLYPANGPNPVTVSTYFHENTSHPGRRYLFALDTLAEARTQPYIHDILVTTTYRNKRYRFRVFLKRHKLLQINRAIPRLSGVNVEGDVLLAVVGKTVEIRNLRGGDERRAADLAVKKLMILLLPLRTRRRFPAEVTV</sequence>
<organism evidence="1 2">
    <name type="scientific">Marasmiellus scandens</name>
    <dbReference type="NCBI Taxonomy" id="2682957"/>
    <lineage>
        <taxon>Eukaryota</taxon>
        <taxon>Fungi</taxon>
        <taxon>Dikarya</taxon>
        <taxon>Basidiomycota</taxon>
        <taxon>Agaricomycotina</taxon>
        <taxon>Agaricomycetes</taxon>
        <taxon>Agaricomycetidae</taxon>
        <taxon>Agaricales</taxon>
        <taxon>Marasmiineae</taxon>
        <taxon>Omphalotaceae</taxon>
        <taxon>Marasmiellus</taxon>
    </lineage>
</organism>
<reference evidence="1 2" key="1">
    <citation type="submission" date="2024-01" db="EMBL/GenBank/DDBJ databases">
        <title>A draft genome for the cacao thread blight pathogen Marasmiellus scandens.</title>
        <authorList>
            <person name="Baruah I.K."/>
            <person name="Leung J."/>
            <person name="Bukari Y."/>
            <person name="Amoako-Attah I."/>
            <person name="Meinhardt L.W."/>
            <person name="Bailey B.A."/>
            <person name="Cohen S.P."/>
        </authorList>
    </citation>
    <scope>NUCLEOTIDE SEQUENCE [LARGE SCALE GENOMIC DNA]</scope>
    <source>
        <strain evidence="1 2">GH-19</strain>
    </source>
</reference>
<dbReference type="Proteomes" id="UP001498398">
    <property type="component" value="Unassembled WGS sequence"/>
</dbReference>